<accession>A0ABR4N8E6</accession>
<reference evidence="14 15" key="1">
    <citation type="submission" date="2023-09" db="EMBL/GenBank/DDBJ databases">
        <title>Pangenome analysis of Batrachochytrium dendrobatidis and related Chytrids.</title>
        <authorList>
            <person name="Yacoub M.N."/>
            <person name="Stajich J.E."/>
            <person name="James T.Y."/>
        </authorList>
    </citation>
    <scope>NUCLEOTIDE SEQUENCE [LARGE SCALE GENOMIC DNA]</scope>
    <source>
        <strain evidence="14 15">JEL0888</strain>
    </source>
</reference>
<dbReference type="InterPro" id="IPR040125">
    <property type="entry name" value="Squalene_monox"/>
</dbReference>
<comment type="subcellular location">
    <subcellularLocation>
        <location evidence="11">Endoplasmic reticulum membrane</location>
        <topology evidence="11">Multi-pass membrane protein</topology>
    </subcellularLocation>
    <subcellularLocation>
        <location evidence="2">Microsome membrane</location>
        <topology evidence="2">Multi-pass membrane protein</topology>
    </subcellularLocation>
</comment>
<dbReference type="InterPro" id="IPR006076">
    <property type="entry name" value="FAD-dep_OxRdtase"/>
</dbReference>
<dbReference type="PANTHER" id="PTHR10835">
    <property type="entry name" value="SQUALENE MONOOXYGENASE"/>
    <property type="match status" value="1"/>
</dbReference>
<evidence type="ECO:0000256" key="1">
    <source>
        <dbReference type="ARBA" id="ARBA00001974"/>
    </source>
</evidence>
<dbReference type="SUPFAM" id="SSF51905">
    <property type="entry name" value="FAD/NAD(P)-binding domain"/>
    <property type="match status" value="1"/>
</dbReference>
<protein>
    <recommendedName>
        <fullName evidence="4 11">Squalene monooxygenase</fullName>
        <ecNumber evidence="4 11">1.14.14.17</ecNumber>
    </recommendedName>
</protein>
<dbReference type="Proteomes" id="UP001527925">
    <property type="component" value="Unassembled WGS sequence"/>
</dbReference>
<keyword evidence="15" id="KW-1185">Reference proteome</keyword>
<evidence type="ECO:0000256" key="10">
    <source>
        <dbReference type="ARBA" id="ARBA00023136"/>
    </source>
</evidence>
<name>A0ABR4N8E6_9FUNG</name>
<dbReference type="EC" id="1.14.14.17" evidence="4 11"/>
<dbReference type="Pfam" id="PF01266">
    <property type="entry name" value="DAO"/>
    <property type="match status" value="1"/>
</dbReference>
<dbReference type="GO" id="GO:0004506">
    <property type="term" value="F:squalene monooxygenase activity"/>
    <property type="evidence" value="ECO:0007669"/>
    <property type="project" value="UniProtKB-EC"/>
</dbReference>
<evidence type="ECO:0000256" key="7">
    <source>
        <dbReference type="ARBA" id="ARBA00022827"/>
    </source>
</evidence>
<gene>
    <name evidence="14" type="primary">ERG1</name>
    <name evidence="14" type="ORF">HK105_204727</name>
</gene>
<evidence type="ECO:0000256" key="2">
    <source>
        <dbReference type="ARBA" id="ARBA00004154"/>
    </source>
</evidence>
<evidence type="ECO:0000256" key="3">
    <source>
        <dbReference type="ARBA" id="ARBA00008802"/>
    </source>
</evidence>
<comment type="similarity">
    <text evidence="3 11">Belongs to the squalene monooxygenase family.</text>
</comment>
<evidence type="ECO:0000259" key="12">
    <source>
        <dbReference type="Pfam" id="PF01266"/>
    </source>
</evidence>
<dbReference type="Gene3D" id="3.50.50.60">
    <property type="entry name" value="FAD/NAD(P)-binding domain"/>
    <property type="match status" value="1"/>
</dbReference>
<keyword evidence="7 11" id="KW-0274">FAD</keyword>
<evidence type="ECO:0000256" key="5">
    <source>
        <dbReference type="ARBA" id="ARBA00022630"/>
    </source>
</evidence>
<dbReference type="InterPro" id="IPR036188">
    <property type="entry name" value="FAD/NAD-bd_sf"/>
</dbReference>
<organism evidence="14 15">
    <name type="scientific">Polyrhizophydium stewartii</name>
    <dbReference type="NCBI Taxonomy" id="2732419"/>
    <lineage>
        <taxon>Eukaryota</taxon>
        <taxon>Fungi</taxon>
        <taxon>Fungi incertae sedis</taxon>
        <taxon>Chytridiomycota</taxon>
        <taxon>Chytridiomycota incertae sedis</taxon>
        <taxon>Chytridiomycetes</taxon>
        <taxon>Rhizophydiales</taxon>
        <taxon>Rhizophydiales incertae sedis</taxon>
        <taxon>Polyrhizophydium</taxon>
    </lineage>
</organism>
<keyword evidence="11" id="KW-0256">Endoplasmic reticulum</keyword>
<feature type="domain" description="Squalene epoxidase" evidence="13">
    <location>
        <begin position="182"/>
        <end position="454"/>
    </location>
</feature>
<dbReference type="InterPro" id="IPR013698">
    <property type="entry name" value="Squalene_epoxidase"/>
</dbReference>
<feature type="transmembrane region" description="Helical" evidence="11">
    <location>
        <begin position="456"/>
        <end position="475"/>
    </location>
</feature>
<evidence type="ECO:0000256" key="11">
    <source>
        <dbReference type="RuleBase" id="RU367121"/>
    </source>
</evidence>
<dbReference type="Pfam" id="PF08491">
    <property type="entry name" value="SE"/>
    <property type="match status" value="1"/>
</dbReference>
<evidence type="ECO:0000259" key="13">
    <source>
        <dbReference type="Pfam" id="PF08491"/>
    </source>
</evidence>
<keyword evidence="5 11" id="KW-0285">Flavoprotein</keyword>
<sequence>MPAATPTTAAPAAPALRPVPSTLPADDTFDVIVIGAGIAGCAAAHALGNDGRRVLVIERDWREPDRIVGELLQPGGVHALELLGLRDCIDGIDGIDCHGYAVIKTNGEEVVLPYPADKQPNTGRSLHHGRLIMNLRRAAQNAQNVTCIEGTASELVTDPKTGVNTGVLISTKTSDKPVLASAPLTVVADGCFSKFRKQFISRDTVCKSHFVGFIIRDCPLPHMNHGHVVLAKPSPILLYQIGSHETRILVDVPGKLPSIGSGEMKAYMRDFVGPQLPPAVQPSFFEALETERFRSMPNSWLPPTRNTGEGVFLLGDIMNMRHPLTGGGMTVAFWDVVRLRDALRSVSDLSQTAVVRSRLGALHWQRKRLSSVINILANALYALFSAGDDPMLLQLQTACFAYFKLGGRCVSTPVGLLAGLIQEPMTLIGHFFAVAIYGTFLMWIQGPFYMFPVNFVRSFVVLFKACAVIFPLIGAELRP</sequence>
<comment type="catalytic activity">
    <reaction evidence="11">
        <text>squalene + reduced [NADPH--hemoprotein reductase] + O2 = (S)-2,3-epoxysqualene + oxidized [NADPH--hemoprotein reductase] + H2O + H(+)</text>
        <dbReference type="Rhea" id="RHEA:25282"/>
        <dbReference type="Rhea" id="RHEA-COMP:11964"/>
        <dbReference type="Rhea" id="RHEA-COMP:11965"/>
        <dbReference type="ChEBI" id="CHEBI:15377"/>
        <dbReference type="ChEBI" id="CHEBI:15378"/>
        <dbReference type="ChEBI" id="CHEBI:15379"/>
        <dbReference type="ChEBI" id="CHEBI:15440"/>
        <dbReference type="ChEBI" id="CHEBI:15441"/>
        <dbReference type="ChEBI" id="CHEBI:57618"/>
        <dbReference type="ChEBI" id="CHEBI:58210"/>
        <dbReference type="EC" id="1.14.14.17"/>
    </reaction>
</comment>
<feature type="transmembrane region" description="Helical" evidence="11">
    <location>
        <begin position="427"/>
        <end position="444"/>
    </location>
</feature>
<evidence type="ECO:0000256" key="4">
    <source>
        <dbReference type="ARBA" id="ARBA00012312"/>
    </source>
</evidence>
<comment type="cofactor">
    <cofactor evidence="1 11">
        <name>FAD</name>
        <dbReference type="ChEBI" id="CHEBI:57692"/>
    </cofactor>
</comment>
<feature type="domain" description="FAD dependent oxidoreductase" evidence="12">
    <location>
        <begin position="30"/>
        <end position="60"/>
    </location>
</feature>
<comment type="caution">
    <text evidence="14">The sequence shown here is derived from an EMBL/GenBank/DDBJ whole genome shotgun (WGS) entry which is preliminary data.</text>
</comment>
<evidence type="ECO:0000313" key="15">
    <source>
        <dbReference type="Proteomes" id="UP001527925"/>
    </source>
</evidence>
<keyword evidence="6 11" id="KW-0812">Transmembrane</keyword>
<evidence type="ECO:0000256" key="6">
    <source>
        <dbReference type="ARBA" id="ARBA00022692"/>
    </source>
</evidence>
<dbReference type="PANTHER" id="PTHR10835:SF0">
    <property type="entry name" value="SQUALENE MONOOXYGENASE"/>
    <property type="match status" value="1"/>
</dbReference>
<proteinExistence type="inferred from homology"/>
<dbReference type="PRINTS" id="PR00420">
    <property type="entry name" value="RNGMNOXGNASE"/>
</dbReference>
<evidence type="ECO:0000256" key="9">
    <source>
        <dbReference type="ARBA" id="ARBA00023002"/>
    </source>
</evidence>
<comment type="function">
    <text evidence="11">Catalyzes the stereospecific oxidation of squalene to (S)-2,3-epoxysqualene, and is considered to be a rate-limiting enzyme in steroid biosynthesis.</text>
</comment>
<keyword evidence="8 11" id="KW-1133">Transmembrane helix</keyword>
<evidence type="ECO:0000256" key="8">
    <source>
        <dbReference type="ARBA" id="ARBA00022989"/>
    </source>
</evidence>
<keyword evidence="10 11" id="KW-0472">Membrane</keyword>
<keyword evidence="9 11" id="KW-0560">Oxidoreductase</keyword>
<dbReference type="EMBL" id="JADGIZ020000021">
    <property type="protein sequence ID" value="KAL2915780.1"/>
    <property type="molecule type" value="Genomic_DNA"/>
</dbReference>
<evidence type="ECO:0000313" key="14">
    <source>
        <dbReference type="EMBL" id="KAL2915780.1"/>
    </source>
</evidence>